<dbReference type="InterPro" id="IPR020904">
    <property type="entry name" value="Sc_DH/Rdtase_CS"/>
</dbReference>
<dbReference type="Pfam" id="PF00106">
    <property type="entry name" value="adh_short"/>
    <property type="match status" value="1"/>
</dbReference>
<sequence>MSFENTVAVISGGASGLGLGVAKRIVDQGGKAAILDLNAEQGEAIAAQAPEQLLFIQTDISNEAQVDAAVDKAAEHFGKVNLAVGCAGILGAGRVISKKGPMPADYFQKVVNINLVGSFLLTRAAARHMQNNDPVNNERGVIIHTASIAAFEGQLGQVAYSATKSAIVGMMLPLAREFARSGIRCMAIAPGTFDTQMMAQVPDEIRQQLAAEIPFPPRFGDADEFASLVQHINENQMLNGTVIRIDGAQRMR</sequence>
<dbReference type="RefSeq" id="WP_142941860.1">
    <property type="nucleotide sequence ID" value="NZ_VIKR01000002.1"/>
</dbReference>
<dbReference type="PANTHER" id="PTHR43658:SF8">
    <property type="entry name" value="17-BETA-HYDROXYSTEROID DEHYDROGENASE 14-RELATED"/>
    <property type="match status" value="1"/>
</dbReference>
<dbReference type="PRINTS" id="PR00081">
    <property type="entry name" value="GDHRDH"/>
</dbReference>
<dbReference type="Proteomes" id="UP000317839">
    <property type="component" value="Unassembled WGS sequence"/>
</dbReference>
<dbReference type="AlphaFoldDB" id="A0A545TDE4"/>
<dbReference type="PANTHER" id="PTHR43658">
    <property type="entry name" value="SHORT-CHAIN DEHYDROGENASE/REDUCTASE"/>
    <property type="match status" value="1"/>
</dbReference>
<accession>A0A545TDE4</accession>
<dbReference type="EMBL" id="VIKR01000002">
    <property type="protein sequence ID" value="TQV75244.1"/>
    <property type="molecule type" value="Genomic_DNA"/>
</dbReference>
<dbReference type="PROSITE" id="PS00061">
    <property type="entry name" value="ADH_SHORT"/>
    <property type="match status" value="1"/>
</dbReference>
<evidence type="ECO:0000313" key="3">
    <source>
        <dbReference type="EMBL" id="TQV75244.1"/>
    </source>
</evidence>
<dbReference type="Gene3D" id="3.40.50.720">
    <property type="entry name" value="NAD(P)-binding Rossmann-like Domain"/>
    <property type="match status" value="1"/>
</dbReference>
<proteinExistence type="inferred from homology"/>
<organism evidence="3 4">
    <name type="scientific">Aliikangiella marina</name>
    <dbReference type="NCBI Taxonomy" id="1712262"/>
    <lineage>
        <taxon>Bacteria</taxon>
        <taxon>Pseudomonadati</taxon>
        <taxon>Pseudomonadota</taxon>
        <taxon>Gammaproteobacteria</taxon>
        <taxon>Oceanospirillales</taxon>
        <taxon>Pleioneaceae</taxon>
        <taxon>Aliikangiella</taxon>
    </lineage>
</organism>
<dbReference type="PRINTS" id="PR00080">
    <property type="entry name" value="SDRFAMILY"/>
</dbReference>
<evidence type="ECO:0000313" key="4">
    <source>
        <dbReference type="Proteomes" id="UP000317839"/>
    </source>
</evidence>
<protein>
    <submittedName>
        <fullName evidence="3">SDR family NAD(P)-dependent oxidoreductase</fullName>
    </submittedName>
</protein>
<keyword evidence="1" id="KW-0560">Oxidoreductase</keyword>
<name>A0A545TDE4_9GAMM</name>
<dbReference type="InterPro" id="IPR036291">
    <property type="entry name" value="NAD(P)-bd_dom_sf"/>
</dbReference>
<dbReference type="InterPro" id="IPR002347">
    <property type="entry name" value="SDR_fam"/>
</dbReference>
<dbReference type="GO" id="GO:0016491">
    <property type="term" value="F:oxidoreductase activity"/>
    <property type="evidence" value="ECO:0007669"/>
    <property type="project" value="UniProtKB-KW"/>
</dbReference>
<gene>
    <name evidence="3" type="ORF">FLL45_09925</name>
</gene>
<reference evidence="3 4" key="1">
    <citation type="submission" date="2019-06" db="EMBL/GenBank/DDBJ databases">
        <title>Draft genome of Aliikangiella marina GYP-15.</title>
        <authorList>
            <person name="Wang G."/>
        </authorList>
    </citation>
    <scope>NUCLEOTIDE SEQUENCE [LARGE SCALE GENOMIC DNA]</scope>
    <source>
        <strain evidence="3 4">GYP-15</strain>
    </source>
</reference>
<comment type="similarity">
    <text evidence="2">Belongs to the short-chain dehydrogenases/reductases (SDR) family.</text>
</comment>
<evidence type="ECO:0000256" key="1">
    <source>
        <dbReference type="ARBA" id="ARBA00023002"/>
    </source>
</evidence>
<keyword evidence="4" id="KW-1185">Reference proteome</keyword>
<dbReference type="SUPFAM" id="SSF51735">
    <property type="entry name" value="NAD(P)-binding Rossmann-fold domains"/>
    <property type="match status" value="1"/>
</dbReference>
<dbReference type="OrthoDB" id="9794138at2"/>
<comment type="caution">
    <text evidence="3">The sequence shown here is derived from an EMBL/GenBank/DDBJ whole genome shotgun (WGS) entry which is preliminary data.</text>
</comment>
<evidence type="ECO:0000256" key="2">
    <source>
        <dbReference type="RuleBase" id="RU000363"/>
    </source>
</evidence>